<reference evidence="3 4" key="1">
    <citation type="submission" date="2022-11" db="EMBL/GenBank/DDBJ databases">
        <title>Spartinivicinus poritis sp. nov., isolated from scleractinian coral Porites lutea.</title>
        <authorList>
            <person name="Zhang G."/>
            <person name="Cai L."/>
            <person name="Wei Q."/>
        </authorList>
    </citation>
    <scope>NUCLEOTIDE SEQUENCE [LARGE SCALE GENOMIC DNA]</scope>
    <source>
        <strain evidence="3 4">A2-2</strain>
    </source>
</reference>
<name>A0ABT5UCB3_9GAMM</name>
<proteinExistence type="predicted"/>
<keyword evidence="2" id="KW-0472">Membrane</keyword>
<keyword evidence="2" id="KW-1133">Transmembrane helix</keyword>
<accession>A0ABT5UCB3</accession>
<dbReference type="EMBL" id="JAPMOU010000027">
    <property type="protein sequence ID" value="MDE1464018.1"/>
    <property type="molecule type" value="Genomic_DNA"/>
</dbReference>
<gene>
    <name evidence="3" type="ORF">ORQ98_18855</name>
</gene>
<evidence type="ECO:0000256" key="1">
    <source>
        <dbReference type="SAM" id="MobiDB-lite"/>
    </source>
</evidence>
<organism evidence="3 4">
    <name type="scientific">Spartinivicinus poritis</name>
    <dbReference type="NCBI Taxonomy" id="2994640"/>
    <lineage>
        <taxon>Bacteria</taxon>
        <taxon>Pseudomonadati</taxon>
        <taxon>Pseudomonadota</taxon>
        <taxon>Gammaproteobacteria</taxon>
        <taxon>Oceanospirillales</taxon>
        <taxon>Zooshikellaceae</taxon>
        <taxon>Spartinivicinus</taxon>
    </lineage>
</organism>
<comment type="caution">
    <text evidence="3">The sequence shown here is derived from an EMBL/GenBank/DDBJ whole genome shotgun (WGS) entry which is preliminary data.</text>
</comment>
<keyword evidence="4" id="KW-1185">Reference proteome</keyword>
<evidence type="ECO:0000256" key="2">
    <source>
        <dbReference type="SAM" id="Phobius"/>
    </source>
</evidence>
<keyword evidence="2" id="KW-0812">Transmembrane</keyword>
<feature type="compositionally biased region" description="Basic and acidic residues" evidence="1">
    <location>
        <begin position="134"/>
        <end position="149"/>
    </location>
</feature>
<evidence type="ECO:0000313" key="4">
    <source>
        <dbReference type="Proteomes" id="UP001528823"/>
    </source>
</evidence>
<feature type="region of interest" description="Disordered" evidence="1">
    <location>
        <begin position="128"/>
        <end position="149"/>
    </location>
</feature>
<evidence type="ECO:0000313" key="3">
    <source>
        <dbReference type="EMBL" id="MDE1464018.1"/>
    </source>
</evidence>
<feature type="transmembrane region" description="Helical" evidence="2">
    <location>
        <begin position="41"/>
        <end position="60"/>
    </location>
</feature>
<sequence>MSYQRQFNNKRESQSAEALQNNIELNDYQLGSINGLSRQTLFIGIFLSIFLHIVIFTLLVKADLLFESSRIQDSFSKNLTIDIITTHSDFLDKQQSKKEIEQSYTENSINEKQEIKALQSSDLNLKNKQQAQKIKHEEQTPSLPEMKKSPLENKNQIIVKSTKDENKRQAQPRPIVYEDILDQAVQLDQTVESQNELLREDFTVFSKELRDTLEVVRKEKSDRKEYLKNKQLKEKNKYFEYNNTGGSKRVRINGNCFEVPQDDPFDLVPKTWRLVGNCSKSREIKFKAKTLNKQYQESLKDKRKNNS</sequence>
<dbReference type="RefSeq" id="WP_274690349.1">
    <property type="nucleotide sequence ID" value="NZ_JAPMOU010000027.1"/>
</dbReference>
<protein>
    <submittedName>
        <fullName evidence="3">Uncharacterized protein</fullName>
    </submittedName>
</protein>
<dbReference type="Proteomes" id="UP001528823">
    <property type="component" value="Unassembled WGS sequence"/>
</dbReference>